<keyword evidence="2" id="KW-0645">Protease</keyword>
<dbReference type="PANTHER" id="PTHR12917:SF1">
    <property type="entry name" value="AT13091P"/>
    <property type="match status" value="1"/>
</dbReference>
<dbReference type="EMBL" id="KL367675">
    <property type="protein sequence ID" value="KFD60334.1"/>
    <property type="molecule type" value="Genomic_DNA"/>
</dbReference>
<evidence type="ECO:0008006" key="6">
    <source>
        <dbReference type="Google" id="ProtNLM"/>
    </source>
</evidence>
<dbReference type="GO" id="GO:0006508">
    <property type="term" value="P:proteolysis"/>
    <property type="evidence" value="ECO:0007669"/>
    <property type="project" value="UniProtKB-KW"/>
</dbReference>
<sequence>MAHRTGGSPEGQATPGGLMVANPVRIAESPEAFSGDGDWHEWIAAFETWQQLVHEMAFRSRRKLVTESWSAHAEALLSLVEKAYPSLDGAAVDALVNAQLLQSIEDPQLQYLVRRAMPTTVAESVRELTVQQTLQSSLRRPSSVAAAEEWGSPASIMDPVVSYEQGAATQIESCLDNMEQSIHGVCETSRENGFGDGCSVGNARATGTLLVDALAIRETQEAIHRDRADGLEQLKAVQNQPTANATVAPRVFINASVNGMNLCMLVDTGAGRTLISSDVFQRVRGHMALRGSAVRLILADGSPLPVVGEARLRIRLASKNFPIDAVVVDRLHYSVLLGIDFLTLHGFVVDLKRNVLSCEGVHPQVPLVLREDDQPSCVEECAYVAEDRNIAPRSTAAVSCSKKRTFSGDAIFESSHHFERQAVMQQGALSPC</sequence>
<dbReference type="GO" id="GO:0004190">
    <property type="term" value="F:aspartic-type endopeptidase activity"/>
    <property type="evidence" value="ECO:0007669"/>
    <property type="project" value="UniProtKB-KW"/>
</dbReference>
<organism evidence="5">
    <name type="scientific">Trichuris suis</name>
    <name type="common">pig whipworm</name>
    <dbReference type="NCBI Taxonomy" id="68888"/>
    <lineage>
        <taxon>Eukaryota</taxon>
        <taxon>Metazoa</taxon>
        <taxon>Ecdysozoa</taxon>
        <taxon>Nematoda</taxon>
        <taxon>Enoplea</taxon>
        <taxon>Dorylaimia</taxon>
        <taxon>Trichinellida</taxon>
        <taxon>Trichuridae</taxon>
        <taxon>Trichuris</taxon>
    </lineage>
</organism>
<dbReference type="Proteomes" id="UP000030758">
    <property type="component" value="Unassembled WGS sequence"/>
</dbReference>
<evidence type="ECO:0000256" key="1">
    <source>
        <dbReference type="ARBA" id="ARBA00009136"/>
    </source>
</evidence>
<reference evidence="5" key="1">
    <citation type="journal article" date="2014" name="Nat. Genet.">
        <title>Genome and transcriptome of the porcine whipworm Trichuris suis.</title>
        <authorList>
            <person name="Jex A.R."/>
            <person name="Nejsum P."/>
            <person name="Schwarz E.M."/>
            <person name="Hu L."/>
            <person name="Young N.D."/>
            <person name="Hall R.S."/>
            <person name="Korhonen P.K."/>
            <person name="Liao S."/>
            <person name="Thamsborg S."/>
            <person name="Xia J."/>
            <person name="Xu P."/>
            <person name="Wang S."/>
            <person name="Scheerlinck J.P."/>
            <person name="Hofmann A."/>
            <person name="Sternberg P.W."/>
            <person name="Wang J."/>
            <person name="Gasser R.B."/>
        </authorList>
    </citation>
    <scope>NUCLEOTIDE SEQUENCE [LARGE SCALE GENOMIC DNA]</scope>
    <source>
        <strain evidence="5">DCEP-RM93F</strain>
    </source>
</reference>
<dbReference type="InterPro" id="IPR021109">
    <property type="entry name" value="Peptidase_aspartic_dom_sf"/>
</dbReference>
<keyword evidence="4" id="KW-0378">Hydrolase</keyword>
<dbReference type="PANTHER" id="PTHR12917">
    <property type="entry name" value="ASPARTYL PROTEASE DDI-RELATED"/>
    <property type="match status" value="1"/>
</dbReference>
<evidence type="ECO:0000256" key="4">
    <source>
        <dbReference type="ARBA" id="ARBA00022801"/>
    </source>
</evidence>
<evidence type="ECO:0000313" key="5">
    <source>
        <dbReference type="EMBL" id="KFD60334.1"/>
    </source>
</evidence>
<dbReference type="Gene3D" id="2.40.70.10">
    <property type="entry name" value="Acid Proteases"/>
    <property type="match status" value="1"/>
</dbReference>
<protein>
    <recommendedName>
        <fullName evidence="6">Peptidase A2 domain-containing protein</fullName>
    </recommendedName>
</protein>
<evidence type="ECO:0000256" key="3">
    <source>
        <dbReference type="ARBA" id="ARBA00022750"/>
    </source>
</evidence>
<keyword evidence="3" id="KW-0064">Aspartyl protease</keyword>
<dbReference type="CDD" id="cd00303">
    <property type="entry name" value="retropepsin_like"/>
    <property type="match status" value="1"/>
</dbReference>
<proteinExistence type="inferred from homology"/>
<dbReference type="SUPFAM" id="SSF50630">
    <property type="entry name" value="Acid proteases"/>
    <property type="match status" value="1"/>
</dbReference>
<dbReference type="AlphaFoldDB" id="A0A085MSY8"/>
<accession>A0A085MSY8</accession>
<name>A0A085MSY8_9BILA</name>
<comment type="similarity">
    <text evidence="1">Belongs to the DDI1 family.</text>
</comment>
<evidence type="ECO:0000256" key="2">
    <source>
        <dbReference type="ARBA" id="ARBA00022670"/>
    </source>
</evidence>
<gene>
    <name evidence="5" type="ORF">M514_10588</name>
</gene>
<dbReference type="Pfam" id="PF13975">
    <property type="entry name" value="gag-asp_proteas"/>
    <property type="match status" value="1"/>
</dbReference>